<dbReference type="AlphaFoldDB" id="A0A645GMF4"/>
<proteinExistence type="predicted"/>
<accession>A0A645GMF4</accession>
<comment type="caution">
    <text evidence="2">The sequence shown here is derived from an EMBL/GenBank/DDBJ whole genome shotgun (WGS) entry which is preliminary data.</text>
</comment>
<evidence type="ECO:0000256" key="1">
    <source>
        <dbReference type="SAM" id="MobiDB-lite"/>
    </source>
</evidence>
<gene>
    <name evidence="2" type="ORF">SDC9_175560</name>
</gene>
<feature type="region of interest" description="Disordered" evidence="1">
    <location>
        <begin position="1"/>
        <end position="27"/>
    </location>
</feature>
<name>A0A645GMF4_9ZZZZ</name>
<evidence type="ECO:0000313" key="2">
    <source>
        <dbReference type="EMBL" id="MPN28121.1"/>
    </source>
</evidence>
<dbReference type="EMBL" id="VSSQ01078276">
    <property type="protein sequence ID" value="MPN28121.1"/>
    <property type="molecule type" value="Genomic_DNA"/>
</dbReference>
<sequence>MRDCQHTGRRITAKPGDHIPVGHADNPPEHRRWNQWDRIMQHLPPQGRIGMRKIDIAFQLSHNKQKEYRNDVGGDNRDDIAV</sequence>
<organism evidence="2">
    <name type="scientific">bioreactor metagenome</name>
    <dbReference type="NCBI Taxonomy" id="1076179"/>
    <lineage>
        <taxon>unclassified sequences</taxon>
        <taxon>metagenomes</taxon>
        <taxon>ecological metagenomes</taxon>
    </lineage>
</organism>
<protein>
    <submittedName>
        <fullName evidence="2">Uncharacterized protein</fullName>
    </submittedName>
</protein>
<reference evidence="2" key="1">
    <citation type="submission" date="2019-08" db="EMBL/GenBank/DDBJ databases">
        <authorList>
            <person name="Kucharzyk K."/>
            <person name="Murdoch R.W."/>
            <person name="Higgins S."/>
            <person name="Loffler F."/>
        </authorList>
    </citation>
    <scope>NUCLEOTIDE SEQUENCE</scope>
</reference>